<evidence type="ECO:0000313" key="2">
    <source>
        <dbReference type="Proteomes" id="UP000233556"/>
    </source>
</evidence>
<reference evidence="2" key="2">
    <citation type="submission" date="2017-12" db="EMBL/GenBank/DDBJ databases">
        <title>Genome sequence of the Bar-tailed Godwit (Limosa lapponica baueri).</title>
        <authorList>
            <person name="Lima N.C.B."/>
            <person name="Parody-Merino A.M."/>
            <person name="Battley P.F."/>
            <person name="Fidler A.E."/>
            <person name="Prosdocimi F."/>
        </authorList>
    </citation>
    <scope>NUCLEOTIDE SEQUENCE [LARGE SCALE GENOMIC DNA]</scope>
</reference>
<organism evidence="1 2">
    <name type="scientific">Limosa lapponica baueri</name>
    <dbReference type="NCBI Taxonomy" id="1758121"/>
    <lineage>
        <taxon>Eukaryota</taxon>
        <taxon>Metazoa</taxon>
        <taxon>Chordata</taxon>
        <taxon>Craniata</taxon>
        <taxon>Vertebrata</taxon>
        <taxon>Euteleostomi</taxon>
        <taxon>Archelosauria</taxon>
        <taxon>Archosauria</taxon>
        <taxon>Dinosauria</taxon>
        <taxon>Saurischia</taxon>
        <taxon>Theropoda</taxon>
        <taxon>Coelurosauria</taxon>
        <taxon>Aves</taxon>
        <taxon>Neognathae</taxon>
        <taxon>Neoaves</taxon>
        <taxon>Charadriiformes</taxon>
        <taxon>Scolopacidae</taxon>
        <taxon>Limosa</taxon>
    </lineage>
</organism>
<name>A0A2I0T2B4_LIMLA</name>
<dbReference type="EMBL" id="KZ523481">
    <property type="protein sequence ID" value="PKU27935.1"/>
    <property type="molecule type" value="Genomic_DNA"/>
</dbReference>
<proteinExistence type="predicted"/>
<dbReference type="Proteomes" id="UP000233556">
    <property type="component" value="Unassembled WGS sequence"/>
</dbReference>
<dbReference type="AlphaFoldDB" id="A0A2I0T2B4"/>
<protein>
    <submittedName>
        <fullName evidence="1">Kat8 regulatory nsl complex subunit 3 isoform x2</fullName>
    </submittedName>
</protein>
<dbReference type="OrthoDB" id="6415022at2759"/>
<reference evidence="2" key="1">
    <citation type="submission" date="2017-11" db="EMBL/GenBank/DDBJ databases">
        <authorList>
            <person name="Lima N.C."/>
            <person name="Parody-Merino A.M."/>
            <person name="Battley P.F."/>
            <person name="Fidler A.E."/>
            <person name="Prosdocimi F."/>
        </authorList>
    </citation>
    <scope>NUCLEOTIDE SEQUENCE [LARGE SCALE GENOMIC DNA]</scope>
</reference>
<sequence length="206" mass="20294">MAPADPAARPTAAAPLVTTTSPMKTLYVMSDAKLSALTKSVMGEATSVPLKLPAIQPSSSSASSPTGAVTFATSSLASAPSPPGSLVHSKVGPVLQTASKTVILTSTLATVKGDGALGHVGEKVSLAKSAAVLGHALGTVEPLGRVPSVVDDGSTIIHTREALANRHLLPQGVLPGGAGTTLITLGNSLANSSIIATAGPTLSQKP</sequence>
<evidence type="ECO:0000313" key="1">
    <source>
        <dbReference type="EMBL" id="PKU27935.1"/>
    </source>
</evidence>
<gene>
    <name evidence="1" type="ORF">llap_21761</name>
</gene>
<keyword evidence="2" id="KW-1185">Reference proteome</keyword>
<accession>A0A2I0T2B4</accession>